<evidence type="ECO:0000313" key="2">
    <source>
        <dbReference type="EMBL" id="CAH1785490.1"/>
    </source>
</evidence>
<accession>A0A8S4NWH2</accession>
<proteinExistence type="predicted"/>
<feature type="compositionally biased region" description="Polar residues" evidence="1">
    <location>
        <begin position="198"/>
        <end position="211"/>
    </location>
</feature>
<evidence type="ECO:0000256" key="1">
    <source>
        <dbReference type="SAM" id="MobiDB-lite"/>
    </source>
</evidence>
<feature type="compositionally biased region" description="Basic residues" evidence="1">
    <location>
        <begin position="166"/>
        <end position="186"/>
    </location>
</feature>
<reference evidence="2" key="1">
    <citation type="submission" date="2022-03" db="EMBL/GenBank/DDBJ databases">
        <authorList>
            <person name="Martin C."/>
        </authorList>
    </citation>
    <scope>NUCLEOTIDE SEQUENCE</scope>
</reference>
<dbReference type="AlphaFoldDB" id="A0A8S4NWH2"/>
<feature type="region of interest" description="Disordered" evidence="1">
    <location>
        <begin position="1"/>
        <end position="223"/>
    </location>
</feature>
<evidence type="ECO:0000313" key="3">
    <source>
        <dbReference type="Proteomes" id="UP000749559"/>
    </source>
</evidence>
<dbReference type="Proteomes" id="UP000749559">
    <property type="component" value="Unassembled WGS sequence"/>
</dbReference>
<feature type="compositionally biased region" description="Low complexity" evidence="1">
    <location>
        <begin position="7"/>
        <end position="17"/>
    </location>
</feature>
<feature type="non-terminal residue" evidence="2">
    <location>
        <position position="1"/>
    </location>
</feature>
<keyword evidence="3" id="KW-1185">Reference proteome</keyword>
<gene>
    <name evidence="2" type="ORF">OFUS_LOCUS11538</name>
</gene>
<comment type="caution">
    <text evidence="2">The sequence shown here is derived from an EMBL/GenBank/DDBJ whole genome shotgun (WGS) entry which is preliminary data.</text>
</comment>
<feature type="compositionally biased region" description="Basic residues" evidence="1">
    <location>
        <begin position="38"/>
        <end position="61"/>
    </location>
</feature>
<feature type="compositionally biased region" description="Basic residues" evidence="1">
    <location>
        <begin position="18"/>
        <end position="27"/>
    </location>
</feature>
<sequence>KRRRGSSRSSSPSASKGRQSRKKHKVTLHSSERSVKSPIKKKSKKSRSKKKKQKARHHRSRSPSSSSVTSSSLSQTRRHKHKRRRRSPSPNGSSSSSVTSSSLSPKRKNKRKRHRPSRSSHRRRRDYRRYSSPSSSSDFSRSDDRRRYYRHRRRPSIDSISPSERGRRRHRLSKSPSRHSHRRRNRSFSGPRQLVRRSISTQRQPGISHNISHFPRQLSPTHSPVRFDRNVMERTNSIVSSEMSKFCSPPHVNRTSRLDNDFEEEDDDVIVDMPLREEFSKAIKQVHETFPDLIGDLTPSRDKYQSKSLVRDKTPISSSSLELPFCPGVKHNLEVNAKLFTELPHNAFKKDFHNFGNKRFKISKKLYKVVPETEAQVKPCEVDEDFSTILGPKFQSTRNLSDKDTKLPNSDTKLEPRPFINLKNVSEWECVSREQLCTASHTEWFVGSVRPILEEMLQDESLDSAYNDKIDKCLALIKAAGHCIEDGYRLGSHLLSQFVGVRRHSLLSLRADKETPF</sequence>
<feature type="compositionally biased region" description="Low complexity" evidence="1">
    <location>
        <begin position="130"/>
        <end position="139"/>
    </location>
</feature>
<feature type="compositionally biased region" description="Low complexity" evidence="1">
    <location>
        <begin position="62"/>
        <end position="75"/>
    </location>
</feature>
<protein>
    <submittedName>
        <fullName evidence="2">Uncharacterized protein</fullName>
    </submittedName>
</protein>
<organism evidence="2 3">
    <name type="scientific">Owenia fusiformis</name>
    <name type="common">Polychaete worm</name>
    <dbReference type="NCBI Taxonomy" id="6347"/>
    <lineage>
        <taxon>Eukaryota</taxon>
        <taxon>Metazoa</taxon>
        <taxon>Spiralia</taxon>
        <taxon>Lophotrochozoa</taxon>
        <taxon>Annelida</taxon>
        <taxon>Polychaeta</taxon>
        <taxon>Sedentaria</taxon>
        <taxon>Canalipalpata</taxon>
        <taxon>Sabellida</taxon>
        <taxon>Oweniida</taxon>
        <taxon>Oweniidae</taxon>
        <taxon>Owenia</taxon>
    </lineage>
</organism>
<feature type="compositionally biased region" description="Basic residues" evidence="1">
    <location>
        <begin position="76"/>
        <end position="87"/>
    </location>
</feature>
<dbReference type="EMBL" id="CAIIXF020000006">
    <property type="protein sequence ID" value="CAH1785490.1"/>
    <property type="molecule type" value="Genomic_DNA"/>
</dbReference>
<feature type="compositionally biased region" description="Basic residues" evidence="1">
    <location>
        <begin position="105"/>
        <end position="127"/>
    </location>
</feature>
<feature type="compositionally biased region" description="Low complexity" evidence="1">
    <location>
        <begin position="88"/>
        <end position="104"/>
    </location>
</feature>
<name>A0A8S4NWH2_OWEFU</name>